<evidence type="ECO:0000313" key="2">
    <source>
        <dbReference type="EMBL" id="KAF9063771.1"/>
    </source>
</evidence>
<organism evidence="2 3">
    <name type="scientific">Rhodocollybia butyracea</name>
    <dbReference type="NCBI Taxonomy" id="206335"/>
    <lineage>
        <taxon>Eukaryota</taxon>
        <taxon>Fungi</taxon>
        <taxon>Dikarya</taxon>
        <taxon>Basidiomycota</taxon>
        <taxon>Agaricomycotina</taxon>
        <taxon>Agaricomycetes</taxon>
        <taxon>Agaricomycetidae</taxon>
        <taxon>Agaricales</taxon>
        <taxon>Marasmiineae</taxon>
        <taxon>Omphalotaceae</taxon>
        <taxon>Rhodocollybia</taxon>
    </lineage>
</organism>
<feature type="compositionally biased region" description="Low complexity" evidence="1">
    <location>
        <begin position="110"/>
        <end position="122"/>
    </location>
</feature>
<reference evidence="2" key="1">
    <citation type="submission" date="2020-11" db="EMBL/GenBank/DDBJ databases">
        <authorList>
            <consortium name="DOE Joint Genome Institute"/>
            <person name="Ahrendt S."/>
            <person name="Riley R."/>
            <person name="Andreopoulos W."/>
            <person name="Labutti K."/>
            <person name="Pangilinan J."/>
            <person name="Ruiz-Duenas F.J."/>
            <person name="Barrasa J.M."/>
            <person name="Sanchez-Garcia M."/>
            <person name="Camarero S."/>
            <person name="Miyauchi S."/>
            <person name="Serrano A."/>
            <person name="Linde D."/>
            <person name="Babiker R."/>
            <person name="Drula E."/>
            <person name="Ayuso-Fernandez I."/>
            <person name="Pacheco R."/>
            <person name="Padilla G."/>
            <person name="Ferreira P."/>
            <person name="Barriuso J."/>
            <person name="Kellner H."/>
            <person name="Castanera R."/>
            <person name="Alfaro M."/>
            <person name="Ramirez L."/>
            <person name="Pisabarro A.G."/>
            <person name="Kuo A."/>
            <person name="Tritt A."/>
            <person name="Lipzen A."/>
            <person name="He G."/>
            <person name="Yan M."/>
            <person name="Ng V."/>
            <person name="Cullen D."/>
            <person name="Martin F."/>
            <person name="Rosso M.-N."/>
            <person name="Henrissat B."/>
            <person name="Hibbett D."/>
            <person name="Martinez A.T."/>
            <person name="Grigoriev I.V."/>
        </authorList>
    </citation>
    <scope>NUCLEOTIDE SEQUENCE</scope>
    <source>
        <strain evidence="2">AH 40177</strain>
    </source>
</reference>
<feature type="region of interest" description="Disordered" evidence="1">
    <location>
        <begin position="1"/>
        <end position="126"/>
    </location>
</feature>
<gene>
    <name evidence="2" type="ORF">BDP27DRAFT_1426587</name>
</gene>
<feature type="compositionally biased region" description="Polar residues" evidence="1">
    <location>
        <begin position="14"/>
        <end position="38"/>
    </location>
</feature>
<dbReference type="Proteomes" id="UP000772434">
    <property type="component" value="Unassembled WGS sequence"/>
</dbReference>
<accession>A0A9P5PEG8</accession>
<feature type="compositionally biased region" description="Polar residues" evidence="1">
    <location>
        <begin position="86"/>
        <end position="109"/>
    </location>
</feature>
<name>A0A9P5PEG8_9AGAR</name>
<dbReference type="EMBL" id="JADNRY010000139">
    <property type="protein sequence ID" value="KAF9063771.1"/>
    <property type="molecule type" value="Genomic_DNA"/>
</dbReference>
<feature type="compositionally biased region" description="Basic and acidic residues" evidence="1">
    <location>
        <begin position="39"/>
        <end position="56"/>
    </location>
</feature>
<proteinExistence type="predicted"/>
<evidence type="ECO:0000256" key="1">
    <source>
        <dbReference type="SAM" id="MobiDB-lite"/>
    </source>
</evidence>
<protein>
    <submittedName>
        <fullName evidence="2">Uncharacterized protein</fullName>
    </submittedName>
</protein>
<keyword evidence="3" id="KW-1185">Reference proteome</keyword>
<evidence type="ECO:0000313" key="3">
    <source>
        <dbReference type="Proteomes" id="UP000772434"/>
    </source>
</evidence>
<comment type="caution">
    <text evidence="2">The sequence shown here is derived from an EMBL/GenBank/DDBJ whole genome shotgun (WGS) entry which is preliminary data.</text>
</comment>
<sequence>MQPEPGLLEHAVRSQRNPQTTRVTAPRLQSATTSPSSSRNHETNDFGRTERTRYETPDPSQDYFEPTRLIGQPHPPPNPEHINQLAEASTSSFIRTLNQNASRSQETPNTSSTSHISNVSSTATGDTANTHQLGVIQRIIQNLWSGVRRRSLTQSDWPLFTPTPTIE</sequence>
<dbReference type="AlphaFoldDB" id="A0A9P5PEG8"/>